<feature type="domain" description="DUF4124" evidence="1">
    <location>
        <begin position="19"/>
        <end position="56"/>
    </location>
</feature>
<gene>
    <name evidence="2" type="ORF">TUM4630_35530</name>
</gene>
<dbReference type="Proteomes" id="UP000761574">
    <property type="component" value="Unassembled WGS sequence"/>
</dbReference>
<dbReference type="InterPro" id="IPR025392">
    <property type="entry name" value="DUF4124"/>
</dbReference>
<organism evidence="2 3">
    <name type="scientific">Shewanella algidipiscicola</name>
    <dbReference type="NCBI Taxonomy" id="614070"/>
    <lineage>
        <taxon>Bacteria</taxon>
        <taxon>Pseudomonadati</taxon>
        <taxon>Pseudomonadota</taxon>
        <taxon>Gammaproteobacteria</taxon>
        <taxon>Alteromonadales</taxon>
        <taxon>Shewanellaceae</taxon>
        <taxon>Shewanella</taxon>
    </lineage>
</organism>
<sequence length="154" mass="17496">MLIMDSKMIKIRYHALLLTLILSPTVLATTIYKWVDENGVTHYSQQVPPDRPSETLYSEDIEQQKVGFIAPKETEVSVPTKNPQQTAAEAIVRQDKAQAKAICSNAKHQLNLLNTHTRLTRRNAQTGDMERMTEEQRQAAMSAQQEKISLFCIK</sequence>
<evidence type="ECO:0000259" key="1">
    <source>
        <dbReference type="Pfam" id="PF13511"/>
    </source>
</evidence>
<accession>A0ABQ4NTG4</accession>
<dbReference type="EMBL" id="BPFB01000080">
    <property type="protein sequence ID" value="GIU02899.1"/>
    <property type="molecule type" value="Genomic_DNA"/>
</dbReference>
<comment type="caution">
    <text evidence="2">The sequence shown here is derived from an EMBL/GenBank/DDBJ whole genome shotgun (WGS) entry which is preliminary data.</text>
</comment>
<evidence type="ECO:0000313" key="2">
    <source>
        <dbReference type="EMBL" id="GIU02899.1"/>
    </source>
</evidence>
<dbReference type="Pfam" id="PF13511">
    <property type="entry name" value="DUF4124"/>
    <property type="match status" value="1"/>
</dbReference>
<keyword evidence="3" id="KW-1185">Reference proteome</keyword>
<name>A0ABQ4NTG4_9GAMM</name>
<protein>
    <recommendedName>
        <fullName evidence="1">DUF4124 domain-containing protein</fullName>
    </recommendedName>
</protein>
<reference evidence="2 3" key="1">
    <citation type="submission" date="2021-05" db="EMBL/GenBank/DDBJ databases">
        <title>Molecular characterization for Shewanella algae harboring chromosomal blaOXA-55-like strains isolated from clinical and environment sample.</title>
        <authorList>
            <person name="Ohama Y."/>
            <person name="Aoki K."/>
            <person name="Harada S."/>
            <person name="Moriya K."/>
            <person name="Ishii Y."/>
            <person name="Tateda K."/>
        </authorList>
    </citation>
    <scope>NUCLEOTIDE SEQUENCE [LARGE SCALE GENOMIC DNA]</scope>
    <source>
        <strain evidence="2 3">LMG 23746</strain>
    </source>
</reference>
<proteinExistence type="predicted"/>
<evidence type="ECO:0000313" key="3">
    <source>
        <dbReference type="Proteomes" id="UP000761574"/>
    </source>
</evidence>